<dbReference type="GO" id="GO:0005777">
    <property type="term" value="C:peroxisome"/>
    <property type="evidence" value="ECO:0007669"/>
    <property type="project" value="UniProtKB-SubCell"/>
</dbReference>
<evidence type="ECO:0000256" key="3">
    <source>
        <dbReference type="ARBA" id="ARBA00023140"/>
    </source>
</evidence>
<dbReference type="FunFam" id="3.30.300.30:FF:000007">
    <property type="entry name" value="4-coumarate--CoA ligase 2"/>
    <property type="match status" value="1"/>
</dbReference>
<evidence type="ECO:0000313" key="6">
    <source>
        <dbReference type="EMBL" id="RZF44911.1"/>
    </source>
</evidence>
<dbReference type="Gene3D" id="3.40.50.12780">
    <property type="entry name" value="N-terminal domain of ligase-like"/>
    <property type="match status" value="1"/>
</dbReference>
<feature type="domain" description="AMP-dependent synthetase/ligase" evidence="4">
    <location>
        <begin position="50"/>
        <end position="406"/>
    </location>
</feature>
<dbReference type="STRING" id="195883.A0A482XHW5"/>
<comment type="caution">
    <text evidence="6">The sequence shown here is derived from an EMBL/GenBank/DDBJ whole genome shotgun (WGS) entry which is preliminary data.</text>
</comment>
<dbReference type="EMBL" id="QKKF02010150">
    <property type="protein sequence ID" value="RZF44911.1"/>
    <property type="molecule type" value="Genomic_DNA"/>
</dbReference>
<dbReference type="PANTHER" id="PTHR24096">
    <property type="entry name" value="LONG-CHAIN-FATTY-ACID--COA LIGASE"/>
    <property type="match status" value="1"/>
</dbReference>
<dbReference type="InterPro" id="IPR025110">
    <property type="entry name" value="AMP-bd_C"/>
</dbReference>
<dbReference type="AlphaFoldDB" id="A0A482XHW5"/>
<sequence>MYMNGALIGMNGQAKSYSGSGNASTNIVESPFGDVNIPEQTLPQTIWKDMNEWSDMPIITCGSTGRSYKYSEGRFISHSFGSGLLSTLKLKKGDVVGLLMPNIPEYVFAIHGALEAGLVVTFVNPLYTTGEVKRQFENAEVKCCVTIPQLAEITKAVAPTLRNYKGTVIVGGGETDPSRKIFDFKTFILTQRGDAPFPKISPDDVALLPYSSGTTGMPKGVQLTHKNCVVNLEQCKHKSLVNHVPTAGNYQEKVLSVLPFFHIYGFNGILNTIMIYGMHMITLPKFTPEMYLEAVIKYRLKLNLNSGHLQQIYVTKIPFSQLKLNLFRQNYTIRLQHFHQCYGMTETSPCTLLSPHNMPASKVGSCGQLVKGTKAQIVSLTTGESLGPQQSGELWVKGPQIMKGYLKNEEATKETITEDGWLKTGDVAYYDEDGYFFIVDRTKELIKVKGNQVSPTELESIVLQIPGVADVAVVGIPDILSGELPRAFVVRKARATLTENDITSFVEPRVVAYKRLTGGVRFLDVIPRNPAGKVLRNELKVFGEKAPQQD</sequence>
<dbReference type="PROSITE" id="PS00455">
    <property type="entry name" value="AMP_BINDING"/>
    <property type="match status" value="1"/>
</dbReference>
<dbReference type="OrthoDB" id="10253869at2759"/>
<dbReference type="Gene3D" id="3.30.300.30">
    <property type="match status" value="1"/>
</dbReference>
<protein>
    <submittedName>
        <fullName evidence="6">Uncharacterized protein</fullName>
    </submittedName>
</protein>
<organism evidence="6 7">
    <name type="scientific">Laodelphax striatellus</name>
    <name type="common">Small brown planthopper</name>
    <name type="synonym">Delphax striatella</name>
    <dbReference type="NCBI Taxonomy" id="195883"/>
    <lineage>
        <taxon>Eukaryota</taxon>
        <taxon>Metazoa</taxon>
        <taxon>Ecdysozoa</taxon>
        <taxon>Arthropoda</taxon>
        <taxon>Hexapoda</taxon>
        <taxon>Insecta</taxon>
        <taxon>Pterygota</taxon>
        <taxon>Neoptera</taxon>
        <taxon>Paraneoptera</taxon>
        <taxon>Hemiptera</taxon>
        <taxon>Auchenorrhyncha</taxon>
        <taxon>Fulgoroidea</taxon>
        <taxon>Delphacidae</taxon>
        <taxon>Criomorphinae</taxon>
        <taxon>Laodelphax</taxon>
    </lineage>
</organism>
<evidence type="ECO:0000256" key="2">
    <source>
        <dbReference type="ARBA" id="ARBA00006432"/>
    </source>
</evidence>
<gene>
    <name evidence="6" type="ORF">LSTR_LSTR010074</name>
</gene>
<dbReference type="InterPro" id="IPR045851">
    <property type="entry name" value="AMP-bd_C_sf"/>
</dbReference>
<dbReference type="SMR" id="A0A482XHW5"/>
<dbReference type="InterPro" id="IPR020845">
    <property type="entry name" value="AMP-binding_CS"/>
</dbReference>
<dbReference type="InterPro" id="IPR000873">
    <property type="entry name" value="AMP-dep_synth/lig_dom"/>
</dbReference>
<comment type="subcellular location">
    <subcellularLocation>
        <location evidence="1">Peroxisome</location>
    </subcellularLocation>
</comment>
<evidence type="ECO:0000259" key="4">
    <source>
        <dbReference type="Pfam" id="PF00501"/>
    </source>
</evidence>
<dbReference type="Pfam" id="PF13193">
    <property type="entry name" value="AMP-binding_C"/>
    <property type="match status" value="1"/>
</dbReference>
<dbReference type="Pfam" id="PF00501">
    <property type="entry name" value="AMP-binding"/>
    <property type="match status" value="1"/>
</dbReference>
<keyword evidence="3" id="KW-0576">Peroxisome</keyword>
<keyword evidence="7" id="KW-1185">Reference proteome</keyword>
<dbReference type="PANTHER" id="PTHR24096:SF394">
    <property type="entry name" value="LUCIFERIN 4-MONOOXYGENASE"/>
    <property type="match status" value="1"/>
</dbReference>
<comment type="similarity">
    <text evidence="2">Belongs to the ATP-dependent AMP-binding enzyme family.</text>
</comment>
<name>A0A482XHW5_LAOST</name>
<dbReference type="GO" id="GO:0046949">
    <property type="term" value="P:fatty-acyl-CoA biosynthetic process"/>
    <property type="evidence" value="ECO:0007669"/>
    <property type="project" value="TreeGrafter"/>
</dbReference>
<evidence type="ECO:0000313" key="7">
    <source>
        <dbReference type="Proteomes" id="UP000291343"/>
    </source>
</evidence>
<dbReference type="InParanoid" id="A0A482XHW5"/>
<reference evidence="6 7" key="1">
    <citation type="journal article" date="2017" name="Gigascience">
        <title>Genome sequence of the small brown planthopper, Laodelphax striatellus.</title>
        <authorList>
            <person name="Zhu J."/>
            <person name="Jiang F."/>
            <person name="Wang X."/>
            <person name="Yang P."/>
            <person name="Bao Y."/>
            <person name="Zhao W."/>
            <person name="Wang W."/>
            <person name="Lu H."/>
            <person name="Wang Q."/>
            <person name="Cui N."/>
            <person name="Li J."/>
            <person name="Chen X."/>
            <person name="Luo L."/>
            <person name="Yu J."/>
            <person name="Kang L."/>
            <person name="Cui F."/>
        </authorList>
    </citation>
    <scope>NUCLEOTIDE SEQUENCE [LARGE SCALE GENOMIC DNA]</scope>
    <source>
        <strain evidence="6">Lst14</strain>
    </source>
</reference>
<evidence type="ECO:0000259" key="5">
    <source>
        <dbReference type="Pfam" id="PF13193"/>
    </source>
</evidence>
<feature type="domain" description="AMP-binding enzyme C-terminal" evidence="5">
    <location>
        <begin position="457"/>
        <end position="533"/>
    </location>
</feature>
<accession>A0A482XHW5</accession>
<proteinExistence type="inferred from homology"/>
<evidence type="ECO:0000256" key="1">
    <source>
        <dbReference type="ARBA" id="ARBA00004275"/>
    </source>
</evidence>
<dbReference type="InterPro" id="IPR042099">
    <property type="entry name" value="ANL_N_sf"/>
</dbReference>
<dbReference type="GO" id="GO:0004467">
    <property type="term" value="F:long-chain fatty acid-CoA ligase activity"/>
    <property type="evidence" value="ECO:0007669"/>
    <property type="project" value="TreeGrafter"/>
</dbReference>
<dbReference type="Proteomes" id="UP000291343">
    <property type="component" value="Unassembled WGS sequence"/>
</dbReference>
<dbReference type="SUPFAM" id="SSF56801">
    <property type="entry name" value="Acetyl-CoA synthetase-like"/>
    <property type="match status" value="1"/>
</dbReference>